<evidence type="ECO:0000259" key="1">
    <source>
        <dbReference type="Pfam" id="PF02627"/>
    </source>
</evidence>
<gene>
    <name evidence="2" type="ORF">TU94_18325</name>
</gene>
<feature type="domain" description="Carboxymuconolactone decarboxylase-like" evidence="1">
    <location>
        <begin position="17"/>
        <end position="95"/>
    </location>
</feature>
<dbReference type="AlphaFoldDB" id="A0A0C5G4J1"/>
<dbReference type="HOGENOM" id="CLU_082760_6_1_11"/>
<evidence type="ECO:0000313" key="2">
    <source>
        <dbReference type="EMBL" id="AJP03139.1"/>
    </source>
</evidence>
<evidence type="ECO:0000313" key="3">
    <source>
        <dbReference type="Proteomes" id="UP000032234"/>
    </source>
</evidence>
<keyword evidence="3" id="KW-1185">Reference proteome</keyword>
<dbReference type="NCBIfam" id="TIGR00778">
    <property type="entry name" value="ahpD_dom"/>
    <property type="match status" value="1"/>
</dbReference>
<accession>A0A0C5G4J1</accession>
<dbReference type="InterPro" id="IPR003779">
    <property type="entry name" value="CMD-like"/>
</dbReference>
<sequence>MEARLNVFASPTARTFLKHIVSAGHALKAAGVPAATQELVNIRASQINGCAGCLDMHTKDAAAAGETAVRINLVATWREATVFTEAERAALELAEQGTRLADGAGVPDEVWANAAKHYDEEQLVALVAQIALINTFNRLNVITRQPAGDYQPGQYADFANERP</sequence>
<dbReference type="PANTHER" id="PTHR34846:SF7">
    <property type="entry name" value="BLL7811 PROTEIN"/>
    <property type="match status" value="1"/>
</dbReference>
<dbReference type="GO" id="GO:0051920">
    <property type="term" value="F:peroxiredoxin activity"/>
    <property type="evidence" value="ECO:0007669"/>
    <property type="project" value="InterPro"/>
</dbReference>
<dbReference type="SUPFAM" id="SSF69118">
    <property type="entry name" value="AhpD-like"/>
    <property type="match status" value="1"/>
</dbReference>
<dbReference type="PANTHER" id="PTHR34846">
    <property type="entry name" value="4-CARBOXYMUCONOLACTONE DECARBOXYLASE FAMILY PROTEIN (AFU_ORTHOLOGUE AFUA_6G11590)"/>
    <property type="match status" value="1"/>
</dbReference>
<keyword evidence="2" id="KW-0575">Peroxidase</keyword>
<organism evidence="2 3">
    <name type="scientific">Streptomyces cyaneogriseus subsp. noncyanogenus</name>
    <dbReference type="NCBI Taxonomy" id="477245"/>
    <lineage>
        <taxon>Bacteria</taxon>
        <taxon>Bacillati</taxon>
        <taxon>Actinomycetota</taxon>
        <taxon>Actinomycetes</taxon>
        <taxon>Kitasatosporales</taxon>
        <taxon>Streptomycetaceae</taxon>
        <taxon>Streptomyces</taxon>
    </lineage>
</organism>
<dbReference type="Gene3D" id="1.20.1290.10">
    <property type="entry name" value="AhpD-like"/>
    <property type="match status" value="1"/>
</dbReference>
<dbReference type="PATRIC" id="fig|477245.3.peg.3872"/>
<name>A0A0C5G4J1_9ACTN</name>
<dbReference type="KEGG" id="scw:TU94_18325"/>
<reference evidence="2 3" key="1">
    <citation type="submission" date="2015-02" db="EMBL/GenBank/DDBJ databases">
        <title>Genome sequence of thermotolerant Streptomyces cyaneogriseus subsp. Noncyanogenus NMWT1, the producer of nematocidal antibiotics nemadectin.</title>
        <authorList>
            <person name="Wang H."/>
            <person name="Li C."/>
            <person name="Xiang W."/>
            <person name="Wang X."/>
        </authorList>
    </citation>
    <scope>NUCLEOTIDE SEQUENCE [LARGE SCALE GENOMIC DNA]</scope>
    <source>
        <strain evidence="2 3">NMWT 1</strain>
    </source>
</reference>
<dbReference type="Pfam" id="PF02627">
    <property type="entry name" value="CMD"/>
    <property type="match status" value="1"/>
</dbReference>
<dbReference type="InterPro" id="IPR004675">
    <property type="entry name" value="AhpD_core"/>
</dbReference>
<dbReference type="EMBL" id="CP010849">
    <property type="protein sequence ID" value="AJP03139.1"/>
    <property type="molecule type" value="Genomic_DNA"/>
</dbReference>
<dbReference type="STRING" id="477245.TU94_18325"/>
<dbReference type="InterPro" id="IPR029032">
    <property type="entry name" value="AhpD-like"/>
</dbReference>
<dbReference type="OrthoDB" id="9801997at2"/>
<dbReference type="Proteomes" id="UP000032234">
    <property type="component" value="Chromosome"/>
</dbReference>
<proteinExistence type="predicted"/>
<dbReference type="RefSeq" id="WP_044383040.1">
    <property type="nucleotide sequence ID" value="NZ_CP010849.1"/>
</dbReference>
<keyword evidence="2" id="KW-0560">Oxidoreductase</keyword>
<protein>
    <submittedName>
        <fullName evidence="2">Alkylhydroperoxidase</fullName>
    </submittedName>
</protein>